<keyword evidence="2" id="KW-1133">Transmembrane helix</keyword>
<dbReference type="PANTHER" id="PTHR13265:SF0">
    <property type="entry name" value="HPR1"/>
    <property type="match status" value="1"/>
</dbReference>
<evidence type="ECO:0000313" key="4">
    <source>
        <dbReference type="Proteomes" id="UP001165205"/>
    </source>
</evidence>
<keyword evidence="2" id="KW-0472">Membrane</keyword>
<dbReference type="InterPro" id="IPR021861">
    <property type="entry name" value="THO_THOC1"/>
</dbReference>
<name>A0AAN5BXH9_ASPOZ</name>
<feature type="region of interest" description="Disordered" evidence="1">
    <location>
        <begin position="507"/>
        <end position="579"/>
    </location>
</feature>
<feature type="compositionally biased region" description="Polar residues" evidence="1">
    <location>
        <begin position="283"/>
        <end position="293"/>
    </location>
</feature>
<accession>A0AAN5BXH9</accession>
<evidence type="ECO:0000256" key="2">
    <source>
        <dbReference type="SAM" id="Phobius"/>
    </source>
</evidence>
<feature type="transmembrane region" description="Helical" evidence="2">
    <location>
        <begin position="76"/>
        <end position="99"/>
    </location>
</feature>
<dbReference type="GO" id="GO:0006406">
    <property type="term" value="P:mRNA export from nucleus"/>
    <property type="evidence" value="ECO:0007669"/>
    <property type="project" value="TreeGrafter"/>
</dbReference>
<dbReference type="PANTHER" id="PTHR13265">
    <property type="entry name" value="THO COMPLEX SUBUNIT 1"/>
    <property type="match status" value="1"/>
</dbReference>
<feature type="compositionally biased region" description="Low complexity" evidence="1">
    <location>
        <begin position="569"/>
        <end position="579"/>
    </location>
</feature>
<feature type="compositionally biased region" description="Low complexity" evidence="1">
    <location>
        <begin position="209"/>
        <end position="219"/>
    </location>
</feature>
<gene>
    <name evidence="3" type="ORF">Aory04_000668800</name>
</gene>
<dbReference type="Proteomes" id="UP001165205">
    <property type="component" value="Unassembled WGS sequence"/>
</dbReference>
<keyword evidence="2" id="KW-0812">Transmembrane</keyword>
<comment type="caution">
    <text evidence="3">The sequence shown here is derived from an EMBL/GenBank/DDBJ whole genome shotgun (WGS) entry which is preliminary data.</text>
</comment>
<protein>
    <submittedName>
        <fullName evidence="3">Unnamed protein product</fullName>
    </submittedName>
</protein>
<dbReference type="GO" id="GO:0000445">
    <property type="term" value="C:THO complex part of transcription export complex"/>
    <property type="evidence" value="ECO:0007669"/>
    <property type="project" value="TreeGrafter"/>
</dbReference>
<feature type="region of interest" description="Disordered" evidence="1">
    <location>
        <begin position="185"/>
        <end position="219"/>
    </location>
</feature>
<proteinExistence type="predicted"/>
<dbReference type="AlphaFoldDB" id="A0AAN5BXH9"/>
<feature type="compositionally biased region" description="Polar residues" evidence="1">
    <location>
        <begin position="190"/>
        <end position="204"/>
    </location>
</feature>
<evidence type="ECO:0000256" key="1">
    <source>
        <dbReference type="SAM" id="MobiDB-lite"/>
    </source>
</evidence>
<feature type="region of interest" description="Disordered" evidence="1">
    <location>
        <begin position="283"/>
        <end position="312"/>
    </location>
</feature>
<dbReference type="Pfam" id="PF11957">
    <property type="entry name" value="efThoc1"/>
    <property type="match status" value="2"/>
</dbReference>
<reference evidence="3" key="1">
    <citation type="submission" date="2023-04" db="EMBL/GenBank/DDBJ databases">
        <title>Aspergillus oryzae NBRC 4228.</title>
        <authorList>
            <person name="Ichikawa N."/>
            <person name="Sato H."/>
            <person name="Tonouchi N."/>
        </authorList>
    </citation>
    <scope>NUCLEOTIDE SEQUENCE</scope>
    <source>
        <strain evidence="3">NBRC 4228</strain>
    </source>
</reference>
<sequence>MADEDVESIHVYRRLVDNLLTRAELVKLDKQIEPPLTETHLGEAIWKVEGDDEQVASRLSQQTQFAAVEIAFRERFYSLLVSGFNVAIVFLATHGVHYLTPPKKHFKQKSLIILRSCNELLRRLSRAEDTVFCGRVFIFLFQSFPLGDKSAVNLRGEYHTENVTTFDEIPELDTSVLDEADVVMSDEQGPPTTTEGQQENNDTKAPSIADPQAPVQDQPAAPKVIISQEEGVDEKANDLNKLYPTFWGLQAYFSAPTRIFDPQHFATFRTGLEATLSAFKSVNTDLESSGTSKTSEELRKSNKRKRTSDGQEIASSFNPKYLTSRDLFDLELQAKWAVKMRKAIEEYLQEGVGGKFYYRMVDTVLSRDKNWVRWKAEGCPLIERPPVSVSDYLGAREHATKVYANKRLRSSPMGSLNLNFLSEGESLAGLERLKEPQRFAVPSSDSFMMGIMDDELDMDTAQTKEDKENATRAKASKTWRVLRLSAKSKLAAFDKIEDGKNLKLLFEAPQPSEGTPQVLEGTPQAHETMTKASTEGESGGSGHDHGSNSSEQGNVTVATEKGSADSKDAAAAAATTTDT</sequence>
<organism evidence="3 4">
    <name type="scientific">Aspergillus oryzae</name>
    <name type="common">Yellow koji mold</name>
    <dbReference type="NCBI Taxonomy" id="5062"/>
    <lineage>
        <taxon>Eukaryota</taxon>
        <taxon>Fungi</taxon>
        <taxon>Dikarya</taxon>
        <taxon>Ascomycota</taxon>
        <taxon>Pezizomycotina</taxon>
        <taxon>Eurotiomycetes</taxon>
        <taxon>Eurotiomycetidae</taxon>
        <taxon>Eurotiales</taxon>
        <taxon>Aspergillaceae</taxon>
        <taxon>Aspergillus</taxon>
        <taxon>Aspergillus subgen. Circumdati</taxon>
    </lineage>
</organism>
<evidence type="ECO:0000313" key="3">
    <source>
        <dbReference type="EMBL" id="GMG30656.1"/>
    </source>
</evidence>
<dbReference type="EMBL" id="BSYA01000073">
    <property type="protein sequence ID" value="GMG30656.1"/>
    <property type="molecule type" value="Genomic_DNA"/>
</dbReference>